<keyword evidence="10" id="KW-1185">Reference proteome</keyword>
<feature type="transmembrane region" description="Helical" evidence="7">
    <location>
        <begin position="280"/>
        <end position="299"/>
    </location>
</feature>
<evidence type="ECO:0000313" key="9">
    <source>
        <dbReference type="EMBL" id="SFJ32781.1"/>
    </source>
</evidence>
<comment type="similarity">
    <text evidence="2">Belongs to the major facilitator superfamily. Nitrate/nitrite porter (TC 2.A.1.8) family.</text>
</comment>
<dbReference type="GO" id="GO:0016020">
    <property type="term" value="C:membrane"/>
    <property type="evidence" value="ECO:0007669"/>
    <property type="project" value="UniProtKB-SubCell"/>
</dbReference>
<feature type="transmembrane region" description="Helical" evidence="7">
    <location>
        <begin position="403"/>
        <end position="426"/>
    </location>
</feature>
<sequence length="457" mass="49443">MHASGPATRIRLFDFNSPQMRAFHMSWFAFFLCFFAWFGIAPLMGIVRAELHLTKDQVGWCIIGSVAITVFARLFIGWLCDRIGPRLAYTGLLLIGSIPVMGIAFAHDYTTFLLFRIAIGVIGASFVITQYHTSLMFAPNCVGTANATTAGWGNLGGGVTQMVMPLLFGFLVTTMGFSSAISWRLSMVLAGIVCALTGIAYYFLVQDTPQGNFHELRRTGQMPGRKQVKGSFLAACRDYRVWALFVLYGCCFGMELTLDNIAALYFVDYFDELKNMDSVAALRTAGFVAGLFGAMNLFARALGGLIGDRFGARWGLHGRARWLFVAVFCEGLALMLFSQARTLAVAVPTMLLLGLFVKMSNGATYSVVPFINRKALGSVSGIVGAGGNVGAVLAGFLFKSSAINWPTALLVLGVCITFASFSAFFVRFSPAMEAEALEATNAAVAERHSIQELAPAS</sequence>
<feature type="transmembrane region" description="Helical" evidence="7">
    <location>
        <begin position="25"/>
        <end position="46"/>
    </location>
</feature>
<feature type="transmembrane region" description="Helical" evidence="7">
    <location>
        <begin position="320"/>
        <end position="337"/>
    </location>
</feature>
<proteinExistence type="inferred from homology"/>
<comment type="subcellular location">
    <subcellularLocation>
        <location evidence="1">Membrane</location>
        <topology evidence="1">Multi-pass membrane protein</topology>
    </subcellularLocation>
</comment>
<keyword evidence="6 7" id="KW-0472">Membrane</keyword>
<feature type="transmembrane region" description="Helical" evidence="7">
    <location>
        <begin position="58"/>
        <end position="76"/>
    </location>
</feature>
<dbReference type="PROSITE" id="PS50850">
    <property type="entry name" value="MFS"/>
    <property type="match status" value="1"/>
</dbReference>
<feature type="transmembrane region" description="Helical" evidence="7">
    <location>
        <begin position="375"/>
        <end position="397"/>
    </location>
</feature>
<protein>
    <submittedName>
        <fullName evidence="9">MFS transporter, NNP family, nitrate/nitrite transporter</fullName>
    </submittedName>
</protein>
<dbReference type="AlphaFoldDB" id="A0A1I3QHL1"/>
<accession>A0A1I3QHL1</accession>
<feature type="transmembrane region" description="Helical" evidence="7">
    <location>
        <begin position="88"/>
        <end position="106"/>
    </location>
</feature>
<dbReference type="SUPFAM" id="SSF103473">
    <property type="entry name" value="MFS general substrate transporter"/>
    <property type="match status" value="1"/>
</dbReference>
<evidence type="ECO:0000256" key="6">
    <source>
        <dbReference type="ARBA" id="ARBA00023136"/>
    </source>
</evidence>
<evidence type="ECO:0000259" key="8">
    <source>
        <dbReference type="PROSITE" id="PS50850"/>
    </source>
</evidence>
<keyword evidence="5" id="KW-0534">Nitrate assimilation</keyword>
<evidence type="ECO:0000256" key="4">
    <source>
        <dbReference type="ARBA" id="ARBA00022989"/>
    </source>
</evidence>
<dbReference type="Proteomes" id="UP000199518">
    <property type="component" value="Unassembled WGS sequence"/>
</dbReference>
<evidence type="ECO:0000256" key="3">
    <source>
        <dbReference type="ARBA" id="ARBA00022692"/>
    </source>
</evidence>
<dbReference type="STRING" id="1576369.SAMN05421753_11875"/>
<evidence type="ECO:0000256" key="2">
    <source>
        <dbReference type="ARBA" id="ARBA00008432"/>
    </source>
</evidence>
<dbReference type="RefSeq" id="WP_092054865.1">
    <property type="nucleotide sequence ID" value="NZ_FOQD01000018.1"/>
</dbReference>
<gene>
    <name evidence="9" type="ORF">SAMN05421753_11875</name>
</gene>
<dbReference type="GO" id="GO:0042128">
    <property type="term" value="P:nitrate assimilation"/>
    <property type="evidence" value="ECO:0007669"/>
    <property type="project" value="UniProtKB-KW"/>
</dbReference>
<evidence type="ECO:0000313" key="10">
    <source>
        <dbReference type="Proteomes" id="UP000199518"/>
    </source>
</evidence>
<dbReference type="CDD" id="cd17341">
    <property type="entry name" value="MFS_NRT2_like"/>
    <property type="match status" value="1"/>
</dbReference>
<dbReference type="GO" id="GO:0015112">
    <property type="term" value="F:nitrate transmembrane transporter activity"/>
    <property type="evidence" value="ECO:0007669"/>
    <property type="project" value="InterPro"/>
</dbReference>
<feature type="transmembrane region" description="Helical" evidence="7">
    <location>
        <begin position="343"/>
        <end position="363"/>
    </location>
</feature>
<feature type="transmembrane region" description="Helical" evidence="7">
    <location>
        <begin position="185"/>
        <end position="204"/>
    </location>
</feature>
<dbReference type="Pfam" id="PF07690">
    <property type="entry name" value="MFS_1"/>
    <property type="match status" value="1"/>
</dbReference>
<dbReference type="PANTHER" id="PTHR23515">
    <property type="entry name" value="HIGH-AFFINITY NITRATE TRANSPORTER 2.3"/>
    <property type="match status" value="1"/>
</dbReference>
<keyword evidence="4 7" id="KW-1133">Transmembrane helix</keyword>
<reference evidence="10" key="1">
    <citation type="submission" date="2016-10" db="EMBL/GenBank/DDBJ databases">
        <authorList>
            <person name="Varghese N."/>
            <person name="Submissions S."/>
        </authorList>
    </citation>
    <scope>NUCLEOTIDE SEQUENCE [LARGE SCALE GENOMIC DNA]</scope>
    <source>
        <strain evidence="10">DSM 26348</strain>
    </source>
</reference>
<dbReference type="EMBL" id="FOQD01000018">
    <property type="protein sequence ID" value="SFJ32781.1"/>
    <property type="molecule type" value="Genomic_DNA"/>
</dbReference>
<dbReference type="InterPro" id="IPR036259">
    <property type="entry name" value="MFS_trans_sf"/>
</dbReference>
<dbReference type="InterPro" id="IPR011701">
    <property type="entry name" value="MFS"/>
</dbReference>
<keyword evidence="3 7" id="KW-0812">Transmembrane</keyword>
<dbReference type="InterPro" id="IPR044772">
    <property type="entry name" value="NO3_transporter"/>
</dbReference>
<feature type="transmembrane region" description="Helical" evidence="7">
    <location>
        <begin position="113"/>
        <end position="132"/>
    </location>
</feature>
<feature type="domain" description="Major facilitator superfamily (MFS) profile" evidence="8">
    <location>
        <begin position="22"/>
        <end position="431"/>
    </location>
</feature>
<evidence type="ECO:0000256" key="5">
    <source>
        <dbReference type="ARBA" id="ARBA00023063"/>
    </source>
</evidence>
<organism evidence="9 10">
    <name type="scientific">Planctomicrobium piriforme</name>
    <dbReference type="NCBI Taxonomy" id="1576369"/>
    <lineage>
        <taxon>Bacteria</taxon>
        <taxon>Pseudomonadati</taxon>
        <taxon>Planctomycetota</taxon>
        <taxon>Planctomycetia</taxon>
        <taxon>Planctomycetales</taxon>
        <taxon>Planctomycetaceae</taxon>
        <taxon>Planctomicrobium</taxon>
    </lineage>
</organism>
<evidence type="ECO:0000256" key="7">
    <source>
        <dbReference type="SAM" id="Phobius"/>
    </source>
</evidence>
<dbReference type="OrthoDB" id="9773404at2"/>
<feature type="transmembrane region" description="Helical" evidence="7">
    <location>
        <begin position="152"/>
        <end position="173"/>
    </location>
</feature>
<evidence type="ECO:0000256" key="1">
    <source>
        <dbReference type="ARBA" id="ARBA00004141"/>
    </source>
</evidence>
<dbReference type="InterPro" id="IPR020846">
    <property type="entry name" value="MFS_dom"/>
</dbReference>
<dbReference type="Gene3D" id="1.20.1250.20">
    <property type="entry name" value="MFS general substrate transporter like domains"/>
    <property type="match status" value="2"/>
</dbReference>
<name>A0A1I3QHL1_9PLAN</name>